<dbReference type="InterPro" id="IPR037673">
    <property type="entry name" value="MSC/AndL"/>
</dbReference>
<keyword evidence="7 9" id="KW-0472">Membrane</keyword>
<dbReference type="Gene3D" id="1.10.1200.120">
    <property type="entry name" value="Large-conductance mechanosensitive channel, MscL, domain 1"/>
    <property type="match status" value="1"/>
</dbReference>
<organism evidence="10 11">
    <name type="scientific">Peptostreptococcus russellii</name>
    <dbReference type="NCBI Taxonomy" id="215200"/>
    <lineage>
        <taxon>Bacteria</taxon>
        <taxon>Bacillati</taxon>
        <taxon>Bacillota</taxon>
        <taxon>Clostridia</taxon>
        <taxon>Peptostreptococcales</taxon>
        <taxon>Peptostreptococcaceae</taxon>
        <taxon>Peptostreptococcus</taxon>
    </lineage>
</organism>
<dbReference type="InterPro" id="IPR036019">
    <property type="entry name" value="MscL_channel"/>
</dbReference>
<dbReference type="RefSeq" id="WP_106777445.1">
    <property type="nucleotide sequence ID" value="NZ_JYGE01000007.1"/>
</dbReference>
<evidence type="ECO:0000256" key="9">
    <source>
        <dbReference type="HAMAP-Rule" id="MF_00115"/>
    </source>
</evidence>
<evidence type="ECO:0000256" key="8">
    <source>
        <dbReference type="ARBA" id="ARBA00023303"/>
    </source>
</evidence>
<evidence type="ECO:0000313" key="10">
    <source>
        <dbReference type="EMBL" id="PSJ30951.1"/>
    </source>
</evidence>
<reference evidence="10" key="1">
    <citation type="thesis" date="2015" institute="Rutgers" country="The State University of New Jersey, 14 College Farm Rd., New Brunswick, NJ, USA">
        <title>Ammonia toxicity in bacteria and its implications for treatment of and resource recovery from highly nitrogenous organic wastes.</title>
        <authorList>
            <person name="Luther A.K."/>
        </authorList>
    </citation>
    <scope>NUCLEOTIDE SEQUENCE</scope>
    <source>
        <strain evidence="10">RT-10B</strain>
    </source>
</reference>
<evidence type="ECO:0000256" key="5">
    <source>
        <dbReference type="ARBA" id="ARBA00022989"/>
    </source>
</evidence>
<comment type="subunit">
    <text evidence="9">Homopentamer.</text>
</comment>
<keyword evidence="5 9" id="KW-1133">Transmembrane helix</keyword>
<comment type="caution">
    <text evidence="10">The sequence shown here is derived from an EMBL/GenBank/DDBJ whole genome shotgun (WGS) entry which is preliminary data.</text>
</comment>
<keyword evidence="11" id="KW-1185">Reference proteome</keyword>
<gene>
    <name evidence="9" type="primary">mscL</name>
    <name evidence="10" type="ORF">UF10_08840</name>
</gene>
<dbReference type="NCBIfam" id="TIGR00220">
    <property type="entry name" value="mscL"/>
    <property type="match status" value="1"/>
</dbReference>
<feature type="transmembrane region" description="Helical" evidence="9">
    <location>
        <begin position="69"/>
        <end position="90"/>
    </location>
</feature>
<dbReference type="GO" id="GO:0005886">
    <property type="term" value="C:plasma membrane"/>
    <property type="evidence" value="ECO:0007669"/>
    <property type="project" value="UniProtKB-SubCell"/>
</dbReference>
<dbReference type="GO" id="GO:0008381">
    <property type="term" value="F:mechanosensitive monoatomic ion channel activity"/>
    <property type="evidence" value="ECO:0007669"/>
    <property type="project" value="UniProtKB-UniRule"/>
</dbReference>
<dbReference type="PANTHER" id="PTHR30266:SF2">
    <property type="entry name" value="LARGE-CONDUCTANCE MECHANOSENSITIVE CHANNEL"/>
    <property type="match status" value="1"/>
</dbReference>
<protein>
    <recommendedName>
        <fullName evidence="9">Large-conductance mechanosensitive channel</fullName>
    </recommendedName>
</protein>
<comment type="similarity">
    <text evidence="9">Belongs to the MscL family.</text>
</comment>
<accession>A0A2P7PZ11</accession>
<comment type="function">
    <text evidence="9">Channel that opens in response to stretch forces in the membrane lipid bilayer. May participate in the regulation of osmotic pressure changes within the cell.</text>
</comment>
<dbReference type="Pfam" id="PF01741">
    <property type="entry name" value="MscL"/>
    <property type="match status" value="1"/>
</dbReference>
<dbReference type="HAMAP" id="MF_00115">
    <property type="entry name" value="MscL"/>
    <property type="match status" value="1"/>
</dbReference>
<sequence length="134" mass="14574">MKKFIEEFKAFAMQGNVLDLAVGVVIGGAFSKIVTSLVENIITPFIGIITGGTDISGLMIEFGNAQFKYGAFLQSIIDFLIIALSIFAFIKLINGIKGNIVTEEEVVEEAPALTTSEELLVEIRDLLSKEKKES</sequence>
<proteinExistence type="inferred from homology"/>
<keyword evidence="3 9" id="KW-1003">Cell membrane</keyword>
<evidence type="ECO:0000256" key="4">
    <source>
        <dbReference type="ARBA" id="ARBA00022692"/>
    </source>
</evidence>
<dbReference type="OrthoDB" id="9810350at2"/>
<keyword evidence="4 9" id="KW-0812">Transmembrane</keyword>
<dbReference type="SUPFAM" id="SSF81330">
    <property type="entry name" value="Gated mechanosensitive channel"/>
    <property type="match status" value="1"/>
</dbReference>
<evidence type="ECO:0000256" key="2">
    <source>
        <dbReference type="ARBA" id="ARBA00022448"/>
    </source>
</evidence>
<keyword evidence="8 9" id="KW-0407">Ion channel</keyword>
<dbReference type="NCBIfam" id="NF001843">
    <property type="entry name" value="PRK00567.1-4"/>
    <property type="match status" value="1"/>
</dbReference>
<dbReference type="AlphaFoldDB" id="A0A2P7PZ11"/>
<evidence type="ECO:0000256" key="7">
    <source>
        <dbReference type="ARBA" id="ARBA00023136"/>
    </source>
</evidence>
<dbReference type="Proteomes" id="UP000241434">
    <property type="component" value="Unassembled WGS sequence"/>
</dbReference>
<evidence type="ECO:0000256" key="3">
    <source>
        <dbReference type="ARBA" id="ARBA00022475"/>
    </source>
</evidence>
<evidence type="ECO:0000256" key="1">
    <source>
        <dbReference type="ARBA" id="ARBA00004141"/>
    </source>
</evidence>
<feature type="transmembrane region" description="Helical" evidence="9">
    <location>
        <begin position="20"/>
        <end position="49"/>
    </location>
</feature>
<dbReference type="EMBL" id="JYGE01000007">
    <property type="protein sequence ID" value="PSJ30951.1"/>
    <property type="molecule type" value="Genomic_DNA"/>
</dbReference>
<evidence type="ECO:0000256" key="6">
    <source>
        <dbReference type="ARBA" id="ARBA00023065"/>
    </source>
</evidence>
<dbReference type="PRINTS" id="PR01264">
    <property type="entry name" value="MECHCHANNEL"/>
</dbReference>
<name>A0A2P7PZ11_9FIRM</name>
<dbReference type="InterPro" id="IPR001185">
    <property type="entry name" value="MS_channel"/>
</dbReference>
<comment type="subcellular location">
    <subcellularLocation>
        <location evidence="9">Cell membrane</location>
        <topology evidence="9">Multi-pass membrane protein</topology>
    </subcellularLocation>
    <subcellularLocation>
        <location evidence="1">Membrane</location>
        <topology evidence="1">Multi-pass membrane protein</topology>
    </subcellularLocation>
</comment>
<evidence type="ECO:0000313" key="11">
    <source>
        <dbReference type="Proteomes" id="UP000241434"/>
    </source>
</evidence>
<dbReference type="PANTHER" id="PTHR30266">
    <property type="entry name" value="MECHANOSENSITIVE CHANNEL MSCL"/>
    <property type="match status" value="1"/>
</dbReference>
<keyword evidence="2 9" id="KW-0813">Transport</keyword>
<keyword evidence="6 9" id="KW-0406">Ion transport</keyword>